<dbReference type="Proteomes" id="UP001604277">
    <property type="component" value="Unassembled WGS sequence"/>
</dbReference>
<sequence length="197" mass="22718">MGTRPLAIGLDLYYAIWLSCEWEYLIQPDQWCFVGIEQQDIRVVKVDGINSQIQETTKHTNQTTRCAKSQPEKHVQAETTKAEAIKGLFDVVMSTYEKLVADHLILKIQFQHLIDVFGSSIEDVLKVLKDRMNANHMEIQQHNQLEITSTDAHKKVQEMNTNMRSRRPNLLREIMRPHGCKIYAIKQPDLTLSGTSK</sequence>
<evidence type="ECO:0000313" key="2">
    <source>
        <dbReference type="Proteomes" id="UP001604277"/>
    </source>
</evidence>
<gene>
    <name evidence="1" type="ORF">Fot_18952</name>
</gene>
<reference evidence="2" key="1">
    <citation type="submission" date="2024-07" db="EMBL/GenBank/DDBJ databases">
        <title>Two chromosome-level genome assemblies of Korean endemic species Abeliophyllum distichum and Forsythia ovata (Oleaceae).</title>
        <authorList>
            <person name="Jang H."/>
        </authorList>
    </citation>
    <scope>NUCLEOTIDE SEQUENCE [LARGE SCALE GENOMIC DNA]</scope>
</reference>
<accession>A0ABD1VK29</accession>
<comment type="caution">
    <text evidence="1">The sequence shown here is derived from an EMBL/GenBank/DDBJ whole genome shotgun (WGS) entry which is preliminary data.</text>
</comment>
<dbReference type="EMBL" id="JBFOLJ010000005">
    <property type="protein sequence ID" value="KAL2537561.1"/>
    <property type="molecule type" value="Genomic_DNA"/>
</dbReference>
<organism evidence="1 2">
    <name type="scientific">Forsythia ovata</name>
    <dbReference type="NCBI Taxonomy" id="205694"/>
    <lineage>
        <taxon>Eukaryota</taxon>
        <taxon>Viridiplantae</taxon>
        <taxon>Streptophyta</taxon>
        <taxon>Embryophyta</taxon>
        <taxon>Tracheophyta</taxon>
        <taxon>Spermatophyta</taxon>
        <taxon>Magnoliopsida</taxon>
        <taxon>eudicotyledons</taxon>
        <taxon>Gunneridae</taxon>
        <taxon>Pentapetalae</taxon>
        <taxon>asterids</taxon>
        <taxon>lamiids</taxon>
        <taxon>Lamiales</taxon>
        <taxon>Oleaceae</taxon>
        <taxon>Forsythieae</taxon>
        <taxon>Forsythia</taxon>
    </lineage>
</organism>
<dbReference type="AlphaFoldDB" id="A0ABD1VK29"/>
<evidence type="ECO:0000313" key="1">
    <source>
        <dbReference type="EMBL" id="KAL2537561.1"/>
    </source>
</evidence>
<name>A0ABD1VK29_9LAMI</name>
<protein>
    <submittedName>
        <fullName evidence="1">Uncharacterized protein</fullName>
    </submittedName>
</protein>
<keyword evidence="2" id="KW-1185">Reference proteome</keyword>
<proteinExistence type="predicted"/>